<dbReference type="AlphaFoldDB" id="A0AAJ5ZF39"/>
<keyword evidence="1" id="KW-0614">Plasmid</keyword>
<organism evidence="1 2">
    <name type="scientific">Aeromonas caviae</name>
    <name type="common">Aeromonas punctata</name>
    <dbReference type="NCBI Taxonomy" id="648"/>
    <lineage>
        <taxon>Bacteria</taxon>
        <taxon>Pseudomonadati</taxon>
        <taxon>Pseudomonadota</taxon>
        <taxon>Gammaproteobacteria</taxon>
        <taxon>Aeromonadales</taxon>
        <taxon>Aeromonadaceae</taxon>
        <taxon>Aeromonas</taxon>
    </lineage>
</organism>
<protein>
    <submittedName>
        <fullName evidence="1">Uncharacterized protein</fullName>
    </submittedName>
</protein>
<evidence type="ECO:0000313" key="1">
    <source>
        <dbReference type="EMBL" id="WFG00143.1"/>
    </source>
</evidence>
<sequence>MAQQALLDTDGNPLVIGMMYCCVTDMDDYVLHGALVRYCGKDHTGRELFADADTWDECDIYGDGLLAQQAPVIDPATKGWPAFAA</sequence>
<name>A0AAJ5ZF39_AERCA</name>
<geneLocation type="plasmid" evidence="1 2">
    <name>pAC1520</name>
</geneLocation>
<gene>
    <name evidence="1" type="ORF">P5S46_21855</name>
</gene>
<accession>A0AAJ5ZF39</accession>
<dbReference type="Proteomes" id="UP001218423">
    <property type="component" value="Plasmid pAC1520"/>
</dbReference>
<reference evidence="1" key="1">
    <citation type="submission" date="2023-03" db="EMBL/GenBank/DDBJ databases">
        <title>Aeromonas caviae strain AC1520.</title>
        <authorList>
            <person name="Xie T."/>
            <person name="Zhang Q."/>
            <person name="Deng J."/>
            <person name="Li X."/>
        </authorList>
    </citation>
    <scope>NUCLEOTIDE SEQUENCE</scope>
    <source>
        <strain evidence="1">AC1520</strain>
        <plasmid evidence="1">pAC1520</plasmid>
    </source>
</reference>
<proteinExistence type="predicted"/>
<dbReference type="RefSeq" id="WP_277857153.1">
    <property type="nucleotide sequence ID" value="NZ_CP120943.1"/>
</dbReference>
<dbReference type="EMBL" id="CP120943">
    <property type="protein sequence ID" value="WFG00143.1"/>
    <property type="molecule type" value="Genomic_DNA"/>
</dbReference>
<evidence type="ECO:0000313" key="2">
    <source>
        <dbReference type="Proteomes" id="UP001218423"/>
    </source>
</evidence>